<reference evidence="1" key="1">
    <citation type="submission" date="2021-06" db="EMBL/GenBank/DDBJ databases">
        <title>Direct submission.</title>
        <authorList>
            <person name="Lee C.-S."/>
            <person name="Jin L."/>
        </authorList>
    </citation>
    <scope>NUCLEOTIDE SEQUENCE</scope>
    <source>
        <strain evidence="1">Con5</strain>
    </source>
</reference>
<dbReference type="Proteomes" id="UP000679352">
    <property type="component" value="Chromosome"/>
</dbReference>
<proteinExistence type="predicted"/>
<dbReference type="InterPro" id="IPR011250">
    <property type="entry name" value="OMP/PagP_B-barrel"/>
</dbReference>
<sequence length="313" mass="32502">MDFRLAMTAALLLAACSGNPFVEGEGDGGGGGGEGETITVPENLAVNVKGAAYDADKEVLQLALSGIDTTPVLATYQRYKKLDVPGYKAFKAQEDPLDRMFVALAAESKDGSVRAVTAADGGQFTVAFGGGHYERDGKFDRPTIGKGPGAGQVTYAGRYGGVTNIDAPGNPDILPVPDGTDPVLLPSQPSRVKGDAFLNVNFADNLVNGVIYNRVLVDHKMSLDDVILVPTSIAEDGTFAGNVSEDIRNEDTTTVSGSYGGIFGGKDSAAVAGLVHLDSFDDNVDLEEEHGVFVLTQCGKPGDAKICDGVAPN</sequence>
<keyword evidence="2" id="KW-1185">Reference proteome</keyword>
<dbReference type="Gene3D" id="2.40.160.90">
    <property type="match status" value="1"/>
</dbReference>
<organism evidence="1 2">
    <name type="scientific">Gemmobacter fulvus</name>
    <dbReference type="NCBI Taxonomy" id="2840474"/>
    <lineage>
        <taxon>Bacteria</taxon>
        <taxon>Pseudomonadati</taxon>
        <taxon>Pseudomonadota</taxon>
        <taxon>Alphaproteobacteria</taxon>
        <taxon>Rhodobacterales</taxon>
        <taxon>Paracoccaceae</taxon>
        <taxon>Gemmobacter</taxon>
    </lineage>
</organism>
<dbReference type="AlphaFoldDB" id="A0A975P778"/>
<dbReference type="EMBL" id="CP076361">
    <property type="protein sequence ID" value="QWK91119.1"/>
    <property type="molecule type" value="Genomic_DNA"/>
</dbReference>
<dbReference type="KEGG" id="gfu:KM031_04210"/>
<protein>
    <submittedName>
        <fullName evidence="1">Thymidylate synthase</fullName>
    </submittedName>
</protein>
<dbReference type="PROSITE" id="PS51257">
    <property type="entry name" value="PROKAR_LIPOPROTEIN"/>
    <property type="match status" value="1"/>
</dbReference>
<evidence type="ECO:0000313" key="2">
    <source>
        <dbReference type="Proteomes" id="UP000679352"/>
    </source>
</evidence>
<dbReference type="RefSeq" id="WP_215503309.1">
    <property type="nucleotide sequence ID" value="NZ_CP076361.1"/>
</dbReference>
<name>A0A975P778_9RHOB</name>
<dbReference type="SUPFAM" id="SSF56925">
    <property type="entry name" value="OMPA-like"/>
    <property type="match status" value="1"/>
</dbReference>
<gene>
    <name evidence="1" type="ORF">KM031_04210</name>
</gene>
<evidence type="ECO:0000313" key="1">
    <source>
        <dbReference type="EMBL" id="QWK91119.1"/>
    </source>
</evidence>
<accession>A0A975P778</accession>